<reference evidence="2 3" key="1">
    <citation type="journal article" date="2012" name="J. Bacteriol.">
        <title>Genome sequence of Sphingobium indicum B90A, a hexachlorocyclohexane-degrading bacterium.</title>
        <authorList>
            <person name="Anand S."/>
            <person name="Sangwan N."/>
            <person name="Lata P."/>
            <person name="Kaur J."/>
            <person name="Dua A."/>
            <person name="Singh A.K."/>
            <person name="Verma M."/>
            <person name="Kaur J."/>
            <person name="Khurana J.P."/>
            <person name="Khurana P."/>
            <person name="Mathur S."/>
            <person name="Lal R."/>
        </authorList>
    </citation>
    <scope>NUCLEOTIDE SEQUENCE [LARGE SCALE GENOMIC DNA]</scope>
    <source>
        <strain evidence="3">DSM 16412 / CCM 7286 / MTCC 6364 / B90A</strain>
    </source>
</reference>
<organism evidence="2 3">
    <name type="scientific">Sphingobium indicum (strain DSM 16412 / CCM 7286 / MTCC 6364 / B90A)</name>
    <dbReference type="NCBI Taxonomy" id="861109"/>
    <lineage>
        <taxon>Bacteria</taxon>
        <taxon>Pseudomonadati</taxon>
        <taxon>Pseudomonadota</taxon>
        <taxon>Alphaproteobacteria</taxon>
        <taxon>Sphingomonadales</taxon>
        <taxon>Sphingomonadaceae</taxon>
        <taxon>Sphingobium</taxon>
    </lineage>
</organism>
<dbReference type="PROSITE" id="PS00197">
    <property type="entry name" value="2FE2S_FER_1"/>
    <property type="match status" value="1"/>
</dbReference>
<name>A0A1L5BNP6_SPHIB</name>
<dbReference type="InterPro" id="IPR036010">
    <property type="entry name" value="2Fe-2S_ferredoxin-like_sf"/>
</dbReference>
<dbReference type="KEGG" id="sinb:SIDU_08295"/>
<evidence type="ECO:0000313" key="3">
    <source>
        <dbReference type="Proteomes" id="UP000004550"/>
    </source>
</evidence>
<dbReference type="Proteomes" id="UP000004550">
    <property type="component" value="Chromosome"/>
</dbReference>
<evidence type="ECO:0000313" key="2">
    <source>
        <dbReference type="EMBL" id="APL94499.1"/>
    </source>
</evidence>
<gene>
    <name evidence="2" type="ORF">SIDU_08295</name>
</gene>
<feature type="domain" description="2Fe-2S ferredoxin-type" evidence="1">
    <location>
        <begin position="13"/>
        <end position="104"/>
    </location>
</feature>
<protein>
    <submittedName>
        <fullName evidence="2">Ferredoxin</fullName>
    </submittedName>
</protein>
<dbReference type="GO" id="GO:0051537">
    <property type="term" value="F:2 iron, 2 sulfur cluster binding"/>
    <property type="evidence" value="ECO:0007669"/>
    <property type="project" value="InterPro"/>
</dbReference>
<dbReference type="SUPFAM" id="SSF54292">
    <property type="entry name" value="2Fe-2S ferredoxin-like"/>
    <property type="match status" value="1"/>
</dbReference>
<accession>A0A1L5BNP6</accession>
<dbReference type="RefSeq" id="WP_007684784.1">
    <property type="nucleotide sequence ID" value="NZ_CP013070.1"/>
</dbReference>
<dbReference type="Pfam" id="PF00111">
    <property type="entry name" value="Fer2"/>
    <property type="match status" value="1"/>
</dbReference>
<dbReference type="Gene3D" id="3.10.20.30">
    <property type="match status" value="1"/>
</dbReference>
<proteinExistence type="predicted"/>
<dbReference type="InterPro" id="IPR012675">
    <property type="entry name" value="Beta-grasp_dom_sf"/>
</dbReference>
<sequence>MDDRDVEGLTQAASFQIEIAGARFPCRADQSLLAAMIESGRKALAVGCRGGGCGVCRIRIQAGRCSTGHMNRAVVSAADERDGIVLACRAYPSSDIRAVPLPRASLGVAPVGRAA</sequence>
<dbReference type="InterPro" id="IPR006058">
    <property type="entry name" value="2Fe2S_fd_BS"/>
</dbReference>
<dbReference type="InterPro" id="IPR001041">
    <property type="entry name" value="2Fe-2S_ferredoxin-type"/>
</dbReference>
<evidence type="ECO:0000259" key="1">
    <source>
        <dbReference type="PROSITE" id="PS51085"/>
    </source>
</evidence>
<dbReference type="PROSITE" id="PS51085">
    <property type="entry name" value="2FE2S_FER_2"/>
    <property type="match status" value="1"/>
</dbReference>
<dbReference type="EMBL" id="CP013070">
    <property type="protein sequence ID" value="APL94499.1"/>
    <property type="molecule type" value="Genomic_DNA"/>
</dbReference>
<dbReference type="AlphaFoldDB" id="A0A1L5BNP6"/>